<reference evidence="1" key="2">
    <citation type="submission" date="2021-04" db="EMBL/GenBank/DDBJ databases">
        <authorList>
            <person name="Gilroy R."/>
        </authorList>
    </citation>
    <scope>NUCLEOTIDE SEQUENCE</scope>
    <source>
        <strain evidence="1">CHK193-4272</strain>
    </source>
</reference>
<comment type="caution">
    <text evidence="1">The sequence shown here is derived from an EMBL/GenBank/DDBJ whole genome shotgun (WGS) entry which is preliminary data.</text>
</comment>
<evidence type="ECO:0000313" key="1">
    <source>
        <dbReference type="EMBL" id="HIV61893.1"/>
    </source>
</evidence>
<dbReference type="NCBIfam" id="TIGR01560">
    <property type="entry name" value="put_DNA_pack"/>
    <property type="match status" value="1"/>
</dbReference>
<dbReference type="AlphaFoldDB" id="A0A9D1PGW6"/>
<organism evidence="1 2">
    <name type="scientific">Candidatus Butyricicoccus avistercoris</name>
    <dbReference type="NCBI Taxonomy" id="2838518"/>
    <lineage>
        <taxon>Bacteria</taxon>
        <taxon>Bacillati</taxon>
        <taxon>Bacillota</taxon>
        <taxon>Clostridia</taxon>
        <taxon>Eubacteriales</taxon>
        <taxon>Butyricicoccaceae</taxon>
        <taxon>Butyricicoccus</taxon>
    </lineage>
</organism>
<name>A0A9D1PGW6_9FIRM</name>
<evidence type="ECO:0000313" key="2">
    <source>
        <dbReference type="Proteomes" id="UP000886808"/>
    </source>
</evidence>
<proteinExistence type="predicted"/>
<dbReference type="CDD" id="cd08054">
    <property type="entry name" value="gp6"/>
    <property type="match status" value="1"/>
</dbReference>
<dbReference type="InterPro" id="IPR006450">
    <property type="entry name" value="Phage_HK97_gp6-like"/>
</dbReference>
<dbReference type="Proteomes" id="UP000886808">
    <property type="component" value="Unassembled WGS sequence"/>
</dbReference>
<gene>
    <name evidence="1" type="ORF">H9746_03465</name>
</gene>
<dbReference type="EMBL" id="DXIE01000026">
    <property type="protein sequence ID" value="HIV61893.1"/>
    <property type="molecule type" value="Genomic_DNA"/>
</dbReference>
<sequence length="94" mass="10540">MAERLSLCKKYMIIDHDEDDMLISSLLAASDEYLEGAGINRDVSPSQYDLVANAMTLEAYETRGLTKMVEIAQTPAIRQRIVQLKLRSNYGGND</sequence>
<reference evidence="1" key="1">
    <citation type="journal article" date="2021" name="PeerJ">
        <title>Extensive microbial diversity within the chicken gut microbiome revealed by metagenomics and culture.</title>
        <authorList>
            <person name="Gilroy R."/>
            <person name="Ravi A."/>
            <person name="Getino M."/>
            <person name="Pursley I."/>
            <person name="Horton D.L."/>
            <person name="Alikhan N.F."/>
            <person name="Baker D."/>
            <person name="Gharbi K."/>
            <person name="Hall N."/>
            <person name="Watson M."/>
            <person name="Adriaenssens E.M."/>
            <person name="Foster-Nyarko E."/>
            <person name="Jarju S."/>
            <person name="Secka A."/>
            <person name="Antonio M."/>
            <person name="Oren A."/>
            <person name="Chaudhuri R.R."/>
            <person name="La Ragione R."/>
            <person name="Hildebrand F."/>
            <person name="Pallen M.J."/>
        </authorList>
    </citation>
    <scope>NUCLEOTIDE SEQUENCE</scope>
    <source>
        <strain evidence="1">CHK193-4272</strain>
    </source>
</reference>
<protein>
    <submittedName>
        <fullName evidence="1">Head-tail connector protein</fullName>
    </submittedName>
</protein>
<accession>A0A9D1PGW6</accession>
<dbReference type="Gene3D" id="1.10.3230.30">
    <property type="entry name" value="Phage gp6-like head-tail connector protein"/>
    <property type="match status" value="1"/>
</dbReference>